<comment type="similarity">
    <text evidence="1">Belongs to the DNA mismatch repair MutL/HexB family.</text>
</comment>
<dbReference type="GO" id="GO:0140664">
    <property type="term" value="F:ATP-dependent DNA damage sensor activity"/>
    <property type="evidence" value="ECO:0007669"/>
    <property type="project" value="InterPro"/>
</dbReference>
<dbReference type="GO" id="GO:0005524">
    <property type="term" value="F:ATP binding"/>
    <property type="evidence" value="ECO:0007669"/>
    <property type="project" value="InterPro"/>
</dbReference>
<dbReference type="InterPro" id="IPR014762">
    <property type="entry name" value="DNA_mismatch_repair_CS"/>
</dbReference>
<dbReference type="Proteomes" id="UP000013365">
    <property type="component" value="Unassembled WGS sequence"/>
</dbReference>
<dbReference type="FunFam" id="3.30.565.10:FF:000003">
    <property type="entry name" value="DNA mismatch repair endonuclease MutL"/>
    <property type="match status" value="1"/>
</dbReference>
<protein>
    <submittedName>
        <fullName evidence="4">DNA mismatch repair protein</fullName>
    </submittedName>
</protein>
<evidence type="ECO:0000313" key="5">
    <source>
        <dbReference type="Proteomes" id="UP000013365"/>
    </source>
</evidence>
<sequence length="160" mass="17348">MSHIIELPEVLANQIAAGEVIERPASVVKELVENAIDAGSSQIIIEIEEAGLKKIQITDNGHGIAHDEVELALRRHATSKIKNQADLFRIRTLGFRGEALPSIASVSVLTLLTAVDGASHGTKLVARGGEVEEIIQRLVLWGPRFVWRTSFSTRLPASSI</sequence>
<evidence type="ECO:0000256" key="2">
    <source>
        <dbReference type="ARBA" id="ARBA00022763"/>
    </source>
</evidence>
<dbReference type="PANTHER" id="PTHR10073:SF12">
    <property type="entry name" value="DNA MISMATCH REPAIR PROTEIN MLH1"/>
    <property type="match status" value="1"/>
</dbReference>
<dbReference type="InterPro" id="IPR036890">
    <property type="entry name" value="HATPase_C_sf"/>
</dbReference>
<evidence type="ECO:0000313" key="4">
    <source>
        <dbReference type="EMBL" id="EOB22674.1"/>
    </source>
</evidence>
<dbReference type="Pfam" id="PF13589">
    <property type="entry name" value="HATPase_c_3"/>
    <property type="match status" value="1"/>
</dbReference>
<dbReference type="GO" id="GO:0032300">
    <property type="term" value="C:mismatch repair complex"/>
    <property type="evidence" value="ECO:0007669"/>
    <property type="project" value="InterPro"/>
</dbReference>
<dbReference type="GO" id="GO:0030983">
    <property type="term" value="F:mismatched DNA binding"/>
    <property type="evidence" value="ECO:0007669"/>
    <property type="project" value="InterPro"/>
</dbReference>
<dbReference type="PATRIC" id="fig|1239792.3.peg.370"/>
<dbReference type="InterPro" id="IPR038973">
    <property type="entry name" value="MutL/Mlh/Pms-like"/>
</dbReference>
<organism evidence="4 5">
    <name type="scientific">Streptococcus mitis 11/5</name>
    <dbReference type="NCBI Taxonomy" id="1239792"/>
    <lineage>
        <taxon>Bacteria</taxon>
        <taxon>Bacillati</taxon>
        <taxon>Bacillota</taxon>
        <taxon>Bacilli</taxon>
        <taxon>Lactobacillales</taxon>
        <taxon>Streptococcaceae</taxon>
        <taxon>Streptococcus</taxon>
        <taxon>Streptococcus mitis group</taxon>
    </lineage>
</organism>
<keyword evidence="2" id="KW-0227">DNA damage</keyword>
<dbReference type="GO" id="GO:0006298">
    <property type="term" value="P:mismatch repair"/>
    <property type="evidence" value="ECO:0007669"/>
    <property type="project" value="InterPro"/>
</dbReference>
<gene>
    <name evidence="4" type="primary">mutL</name>
    <name evidence="4" type="ORF">D064_01886</name>
</gene>
<dbReference type="Gene3D" id="3.30.565.10">
    <property type="entry name" value="Histidine kinase-like ATPase, C-terminal domain"/>
    <property type="match status" value="1"/>
</dbReference>
<dbReference type="EMBL" id="AQTT01000002">
    <property type="protein sequence ID" value="EOB22674.1"/>
    <property type="molecule type" value="Genomic_DNA"/>
</dbReference>
<dbReference type="InterPro" id="IPR002099">
    <property type="entry name" value="MutL/Mlh/PMS"/>
</dbReference>
<keyword evidence="3" id="KW-0234">DNA repair</keyword>
<dbReference type="GO" id="GO:0016887">
    <property type="term" value="F:ATP hydrolysis activity"/>
    <property type="evidence" value="ECO:0007669"/>
    <property type="project" value="InterPro"/>
</dbReference>
<evidence type="ECO:0000256" key="1">
    <source>
        <dbReference type="ARBA" id="ARBA00006082"/>
    </source>
</evidence>
<dbReference type="CDD" id="cd16926">
    <property type="entry name" value="HATPase_MutL-MLH-PMS-like"/>
    <property type="match status" value="1"/>
</dbReference>
<proteinExistence type="inferred from homology"/>
<dbReference type="SUPFAM" id="SSF55874">
    <property type="entry name" value="ATPase domain of HSP90 chaperone/DNA topoisomerase II/histidine kinase"/>
    <property type="match status" value="1"/>
</dbReference>
<name>R0MXT7_STRMT</name>
<comment type="caution">
    <text evidence="4">The sequence shown here is derived from an EMBL/GenBank/DDBJ whole genome shotgun (WGS) entry which is preliminary data.</text>
</comment>
<reference evidence="4 5" key="1">
    <citation type="submission" date="2013-04" db="EMBL/GenBank/DDBJ databases">
        <authorList>
            <person name="Ikryannikova L.N."/>
            <person name="Ilina E.N."/>
            <person name="Kostryukova E.S."/>
            <person name="Semashko T.A."/>
            <person name="Karpova I.Y.U."/>
            <person name="Larin A.K."/>
            <person name="Ischenko D.S."/>
            <person name="Alekseev D.G."/>
            <person name="Klimova E.A."/>
            <person name="Filimonova A.V."/>
            <person name="Savinova T.A."/>
            <person name="Filimonova O.Y.U."/>
            <person name="Dubovickaya V.A."/>
            <person name="Sidorenko S.V."/>
            <person name="Govorun V.M."/>
        </authorList>
    </citation>
    <scope>NUCLEOTIDE SEQUENCE [LARGE SCALE GENOMIC DNA]</scope>
    <source>
        <strain evidence="4 5">11/5</strain>
    </source>
</reference>
<accession>R0MXT7</accession>
<evidence type="ECO:0000256" key="3">
    <source>
        <dbReference type="ARBA" id="ARBA00023204"/>
    </source>
</evidence>
<dbReference type="PROSITE" id="PS00058">
    <property type="entry name" value="DNA_MISMATCH_REPAIR_1"/>
    <property type="match status" value="1"/>
</dbReference>
<dbReference type="AlphaFoldDB" id="R0MXT7"/>
<dbReference type="PANTHER" id="PTHR10073">
    <property type="entry name" value="DNA MISMATCH REPAIR PROTEIN MLH, PMS, MUTL"/>
    <property type="match status" value="1"/>
</dbReference>
<dbReference type="NCBIfam" id="TIGR00585">
    <property type="entry name" value="mutl"/>
    <property type="match status" value="1"/>
</dbReference>